<comment type="caution">
    <text evidence="2">The sequence shown here is derived from an EMBL/GenBank/DDBJ whole genome shotgun (WGS) entry which is preliminary data.</text>
</comment>
<feature type="domain" description="AMP-dependent synthetase/ligase" evidence="1">
    <location>
        <begin position="107"/>
        <end position="265"/>
    </location>
</feature>
<evidence type="ECO:0000313" key="3">
    <source>
        <dbReference type="Proteomes" id="UP000541109"/>
    </source>
</evidence>
<dbReference type="Proteomes" id="UP000541109">
    <property type="component" value="Unassembled WGS sequence"/>
</dbReference>
<dbReference type="AlphaFoldDB" id="A0A839AB43"/>
<evidence type="ECO:0000259" key="1">
    <source>
        <dbReference type="Pfam" id="PF00501"/>
    </source>
</evidence>
<name>A0A839AB43_9HYPH</name>
<evidence type="ECO:0000313" key="2">
    <source>
        <dbReference type="EMBL" id="MBA5775939.1"/>
    </source>
</evidence>
<dbReference type="Pfam" id="PF00501">
    <property type="entry name" value="AMP-binding"/>
    <property type="match status" value="1"/>
</dbReference>
<protein>
    <submittedName>
        <fullName evidence="2">AMP-binding protein</fullName>
    </submittedName>
</protein>
<gene>
    <name evidence="2" type="ORF">H2509_02225</name>
</gene>
<dbReference type="RefSeq" id="WP_182161846.1">
    <property type="nucleotide sequence ID" value="NZ_JACFXV010000031.1"/>
</dbReference>
<dbReference type="PANTHER" id="PTHR36932:SF1">
    <property type="entry name" value="CAPSULAR POLYSACCHARIDE BIOSYNTHESIS PROTEIN"/>
    <property type="match status" value="1"/>
</dbReference>
<keyword evidence="3" id="KW-1185">Reference proteome</keyword>
<dbReference type="EMBL" id="JACFXV010000031">
    <property type="protein sequence ID" value="MBA5775939.1"/>
    <property type="molecule type" value="Genomic_DNA"/>
</dbReference>
<dbReference type="InterPro" id="IPR042099">
    <property type="entry name" value="ANL_N_sf"/>
</dbReference>
<accession>A0A839AB43</accession>
<dbReference type="InterPro" id="IPR000873">
    <property type="entry name" value="AMP-dep_synth/lig_dom"/>
</dbReference>
<sequence length="441" mass="47996">MTGFAGRIVARLKAASLGDVLIRRFPPLYRRYRRELADFEASDIAARRVAQERLLARALQRAGGLAAYSAFQGRPLSAYPLLAKERLRTSPQDFLGPLQVLAASAATSGSSGMPLAVKRSFASLVFEQAAIDHVAALAGADFRHGRVAILRGEAIKDASDMTPPYWRMQGGGRVMNFSASHLGEQSAPAYFEALQQFRPDVLWAYPSALETLAGHFRALSLQLSIPVILTSSEVLTDDVRQQAATTFGARVADYYGQAERVSFAYSLEAGAYRFLSPYGHVELLPLEDGGAGFTRCSIVSTNLRNSAQPLVRYRTGDVALIEGEASDGRLEAISLGAEPFLRIEGREADYLVAPDGRRLIGMNHVPRGIEGVVQMQLRQVARDRVLVLAVANGSGGPELEREIAGKLAARLPGTMRIDVEFRDRLERNASGKLPLVVRETD</sequence>
<reference evidence="2 3" key="1">
    <citation type="submission" date="2020-07" db="EMBL/GenBank/DDBJ databases">
        <title>Stappia sp., F7233, whole genome shotgun sequencing project.</title>
        <authorList>
            <person name="Jiang S."/>
            <person name="Liu Z.W."/>
            <person name="Du Z.J."/>
        </authorList>
    </citation>
    <scope>NUCLEOTIDE SEQUENCE [LARGE SCALE GENOMIC DNA]</scope>
    <source>
        <strain evidence="2 3">F7233</strain>
    </source>
</reference>
<dbReference type="InterPro" id="IPR053158">
    <property type="entry name" value="CapK_Type1_Caps_Biosynth"/>
</dbReference>
<dbReference type="Gene3D" id="3.40.50.12780">
    <property type="entry name" value="N-terminal domain of ligase-like"/>
    <property type="match status" value="1"/>
</dbReference>
<organism evidence="2 3">
    <name type="scientific">Stappia albiluteola</name>
    <dbReference type="NCBI Taxonomy" id="2758565"/>
    <lineage>
        <taxon>Bacteria</taxon>
        <taxon>Pseudomonadati</taxon>
        <taxon>Pseudomonadota</taxon>
        <taxon>Alphaproteobacteria</taxon>
        <taxon>Hyphomicrobiales</taxon>
        <taxon>Stappiaceae</taxon>
        <taxon>Stappia</taxon>
    </lineage>
</organism>
<dbReference type="PANTHER" id="PTHR36932">
    <property type="entry name" value="CAPSULAR POLYSACCHARIDE BIOSYNTHESIS PROTEIN"/>
    <property type="match status" value="1"/>
</dbReference>
<dbReference type="SUPFAM" id="SSF56801">
    <property type="entry name" value="Acetyl-CoA synthetase-like"/>
    <property type="match status" value="1"/>
</dbReference>
<proteinExistence type="predicted"/>